<feature type="domain" description="DUF2179" evidence="7">
    <location>
        <begin position="228"/>
        <end position="285"/>
    </location>
</feature>
<evidence type="ECO:0000256" key="6">
    <source>
        <dbReference type="SAM" id="Phobius"/>
    </source>
</evidence>
<dbReference type="PANTHER" id="PTHR33545:SF3">
    <property type="entry name" value="UPF0750 MEMBRANE PROTEIN YQFU"/>
    <property type="match status" value="1"/>
</dbReference>
<dbReference type="InterPro" id="IPR051461">
    <property type="entry name" value="UPF0750_membrane"/>
</dbReference>
<dbReference type="PIRSF" id="PIRSF006483">
    <property type="entry name" value="Membrane_protein_YitT"/>
    <property type="match status" value="1"/>
</dbReference>
<accession>A0ABP6UX90</accession>
<evidence type="ECO:0000256" key="3">
    <source>
        <dbReference type="ARBA" id="ARBA00022692"/>
    </source>
</evidence>
<comment type="subcellular location">
    <subcellularLocation>
        <location evidence="1">Cell membrane</location>
        <topology evidence="1">Multi-pass membrane protein</topology>
    </subcellularLocation>
</comment>
<dbReference type="InterPro" id="IPR015867">
    <property type="entry name" value="N-reg_PII/ATP_PRibTrfase_C"/>
</dbReference>
<feature type="transmembrane region" description="Helical" evidence="6">
    <location>
        <begin position="82"/>
        <end position="102"/>
    </location>
</feature>
<dbReference type="Pfam" id="PF10035">
    <property type="entry name" value="DUF2179"/>
    <property type="match status" value="1"/>
</dbReference>
<dbReference type="PANTHER" id="PTHR33545">
    <property type="entry name" value="UPF0750 MEMBRANE PROTEIN YITT-RELATED"/>
    <property type="match status" value="1"/>
</dbReference>
<dbReference type="Gene3D" id="3.30.70.120">
    <property type="match status" value="1"/>
</dbReference>
<dbReference type="CDD" id="cd16380">
    <property type="entry name" value="YitT_C"/>
    <property type="match status" value="1"/>
</dbReference>
<feature type="transmembrane region" description="Helical" evidence="6">
    <location>
        <begin position="152"/>
        <end position="175"/>
    </location>
</feature>
<dbReference type="RefSeq" id="WP_344930580.1">
    <property type="nucleotide sequence ID" value="NZ_BAABCW010000027.1"/>
</dbReference>
<evidence type="ECO:0000259" key="7">
    <source>
        <dbReference type="Pfam" id="PF10035"/>
    </source>
</evidence>
<keyword evidence="3 6" id="KW-0812">Transmembrane</keyword>
<evidence type="ECO:0000256" key="1">
    <source>
        <dbReference type="ARBA" id="ARBA00004651"/>
    </source>
</evidence>
<reference evidence="9" key="1">
    <citation type="journal article" date="2019" name="Int. J. Syst. Evol. Microbiol.">
        <title>The Global Catalogue of Microorganisms (GCM) 10K type strain sequencing project: providing services to taxonomists for standard genome sequencing and annotation.</title>
        <authorList>
            <consortium name="The Broad Institute Genomics Platform"/>
            <consortium name="The Broad Institute Genome Sequencing Center for Infectious Disease"/>
            <person name="Wu L."/>
            <person name="Ma J."/>
        </authorList>
    </citation>
    <scope>NUCLEOTIDE SEQUENCE [LARGE SCALE GENOMIC DNA]</scope>
    <source>
        <strain evidence="9">JCM 17106</strain>
    </source>
</reference>
<dbReference type="EMBL" id="BAABCW010000027">
    <property type="protein sequence ID" value="GAA3521867.1"/>
    <property type="molecule type" value="Genomic_DNA"/>
</dbReference>
<dbReference type="InterPro" id="IPR019264">
    <property type="entry name" value="DUF2179"/>
</dbReference>
<evidence type="ECO:0000313" key="9">
    <source>
        <dbReference type="Proteomes" id="UP001500459"/>
    </source>
</evidence>
<keyword evidence="2" id="KW-1003">Cell membrane</keyword>
<evidence type="ECO:0000256" key="4">
    <source>
        <dbReference type="ARBA" id="ARBA00022989"/>
    </source>
</evidence>
<name>A0ABP6UX90_9FLAO</name>
<protein>
    <submittedName>
        <fullName evidence="8">YitT family protein</fullName>
    </submittedName>
</protein>
<proteinExistence type="predicted"/>
<sequence length="299" mass="32685">MITSTQPILIKQILRSVNEYIQIAIGVLLASIGLKAFLLPNGFLDGGVTGIAILINTIFDINLSVALIILSIPFLVLAYFTISGYMVFKSILSILSLAVFIHLENFEIVTSDKLLTSIFGGLFLGLGIGITIKNGAVLDGSEVLGIYINRHYGIGIGKIILLFNFILFGITAIMVSKETAMYSTLAFLITAKITDLTIEGFENFIGVMIVSKHYELIKDAITTKLGSGMTVFNGAQGYGNRGKTQDLEVIHTIINRIEIGKINKIIDTIDPEAFVIEYDVNHIKGGILRRYLSKKTGQF</sequence>
<dbReference type="Proteomes" id="UP001500459">
    <property type="component" value="Unassembled WGS sequence"/>
</dbReference>
<dbReference type="InterPro" id="IPR003740">
    <property type="entry name" value="YitT"/>
</dbReference>
<keyword evidence="9" id="KW-1185">Reference proteome</keyword>
<comment type="caution">
    <text evidence="8">The sequence shown here is derived from an EMBL/GenBank/DDBJ whole genome shotgun (WGS) entry which is preliminary data.</text>
</comment>
<keyword evidence="5 6" id="KW-0472">Membrane</keyword>
<gene>
    <name evidence="8" type="ORF">GCM10022393_40400</name>
</gene>
<organism evidence="8 9">
    <name type="scientific">Aquimarina addita</name>
    <dbReference type="NCBI Taxonomy" id="870485"/>
    <lineage>
        <taxon>Bacteria</taxon>
        <taxon>Pseudomonadati</taxon>
        <taxon>Bacteroidota</taxon>
        <taxon>Flavobacteriia</taxon>
        <taxon>Flavobacteriales</taxon>
        <taxon>Flavobacteriaceae</taxon>
        <taxon>Aquimarina</taxon>
    </lineage>
</organism>
<dbReference type="Pfam" id="PF02588">
    <property type="entry name" value="YitT_membrane"/>
    <property type="match status" value="1"/>
</dbReference>
<feature type="transmembrane region" description="Helical" evidence="6">
    <location>
        <begin position="51"/>
        <end position="76"/>
    </location>
</feature>
<keyword evidence="4 6" id="KW-1133">Transmembrane helix</keyword>
<evidence type="ECO:0000256" key="5">
    <source>
        <dbReference type="ARBA" id="ARBA00023136"/>
    </source>
</evidence>
<evidence type="ECO:0000256" key="2">
    <source>
        <dbReference type="ARBA" id="ARBA00022475"/>
    </source>
</evidence>
<feature type="transmembrane region" description="Helical" evidence="6">
    <location>
        <begin position="114"/>
        <end position="132"/>
    </location>
</feature>
<feature type="transmembrane region" description="Helical" evidence="6">
    <location>
        <begin position="20"/>
        <end position="39"/>
    </location>
</feature>
<evidence type="ECO:0000313" key="8">
    <source>
        <dbReference type="EMBL" id="GAA3521867.1"/>
    </source>
</evidence>